<sequence length="184" mass="21210">MDPLEILESRCEKVSRKSQGSGESPKDLGDAKPRVKSVQEFTYSATAPLESPARDEDESLKGNRDRKVGKTAGATHSYSKLKVAKSYEKRHDREKTDEYGRRLRPASHKRDKGGGREADRRSYRREERSRDSRGPYAETKTQDRDKGEPFVSAIDRMALRREELLKKHSQRFIDDVKLVRESQE</sequence>
<evidence type="ECO:0000313" key="2">
    <source>
        <dbReference type="EMBL" id="AFZ80416.1"/>
    </source>
</evidence>
<feature type="compositionally biased region" description="Basic and acidic residues" evidence="1">
    <location>
        <begin position="85"/>
        <end position="101"/>
    </location>
</feature>
<keyword evidence="3" id="KW-1185">Reference proteome</keyword>
<feature type="region of interest" description="Disordered" evidence="1">
    <location>
        <begin position="1"/>
        <end position="150"/>
    </location>
</feature>
<dbReference type="KEGG" id="beq:BEWA_032690"/>
<organism evidence="2 3">
    <name type="scientific">Theileria equi strain WA</name>
    <dbReference type="NCBI Taxonomy" id="1537102"/>
    <lineage>
        <taxon>Eukaryota</taxon>
        <taxon>Sar</taxon>
        <taxon>Alveolata</taxon>
        <taxon>Apicomplexa</taxon>
        <taxon>Aconoidasida</taxon>
        <taxon>Piroplasmida</taxon>
        <taxon>Theileriidae</taxon>
        <taxon>Theileria</taxon>
    </lineage>
</organism>
<feature type="compositionally biased region" description="Basic and acidic residues" evidence="1">
    <location>
        <begin position="59"/>
        <end position="68"/>
    </location>
</feature>
<feature type="compositionally biased region" description="Basic and acidic residues" evidence="1">
    <location>
        <begin position="24"/>
        <end position="33"/>
    </location>
</feature>
<dbReference type="EMBL" id="CP001669">
    <property type="protein sequence ID" value="AFZ80416.1"/>
    <property type="molecule type" value="Genomic_DNA"/>
</dbReference>
<dbReference type="OrthoDB" id="361931at2759"/>
<evidence type="ECO:0000256" key="1">
    <source>
        <dbReference type="SAM" id="MobiDB-lite"/>
    </source>
</evidence>
<evidence type="ECO:0000313" key="3">
    <source>
        <dbReference type="Proteomes" id="UP000031512"/>
    </source>
</evidence>
<feature type="compositionally biased region" description="Basic residues" evidence="1">
    <location>
        <begin position="102"/>
        <end position="111"/>
    </location>
</feature>
<dbReference type="eggNOG" id="ENOG502TNDK">
    <property type="taxonomic scope" value="Eukaryota"/>
</dbReference>
<dbReference type="GeneID" id="15803876"/>
<accession>L0AZK0</accession>
<gene>
    <name evidence="2" type="ORF">BEWA_032690</name>
</gene>
<reference evidence="2 3" key="1">
    <citation type="journal article" date="2012" name="BMC Genomics">
        <title>Comparative genomic analysis and phylogenetic position of Theileria equi.</title>
        <authorList>
            <person name="Kappmeyer L.S."/>
            <person name="Thiagarajan M."/>
            <person name="Herndon D.R."/>
            <person name="Ramsay J.D."/>
            <person name="Caler E."/>
            <person name="Djikeng A."/>
            <person name="Gillespie J.J."/>
            <person name="Lau A.O."/>
            <person name="Roalson E.H."/>
            <person name="Silva J.C."/>
            <person name="Silva M.G."/>
            <person name="Suarez C.E."/>
            <person name="Ueti M.W."/>
            <person name="Nene V.M."/>
            <person name="Mealey R.H."/>
            <person name="Knowles D.P."/>
            <person name="Brayton K.A."/>
        </authorList>
    </citation>
    <scope>NUCLEOTIDE SEQUENCE [LARGE SCALE GENOMIC DNA]</scope>
    <source>
        <strain evidence="2 3">WA</strain>
    </source>
</reference>
<dbReference type="RefSeq" id="XP_004830082.1">
    <property type="nucleotide sequence ID" value="XM_004830025.1"/>
</dbReference>
<proteinExistence type="predicted"/>
<dbReference type="Proteomes" id="UP000031512">
    <property type="component" value="Chromosome 1"/>
</dbReference>
<feature type="compositionally biased region" description="Basic and acidic residues" evidence="1">
    <location>
        <begin position="112"/>
        <end position="133"/>
    </location>
</feature>
<name>L0AZK0_THEEQ</name>
<dbReference type="AlphaFoldDB" id="L0AZK0"/>
<protein>
    <submittedName>
        <fullName evidence="2">Uncharacterized protein</fullName>
    </submittedName>
</protein>
<dbReference type="VEuPathDB" id="PiroplasmaDB:BEWA_032690"/>